<dbReference type="EMBL" id="BARW01018226">
    <property type="protein sequence ID" value="GAI96466.1"/>
    <property type="molecule type" value="Genomic_DNA"/>
</dbReference>
<organism evidence="1">
    <name type="scientific">marine sediment metagenome</name>
    <dbReference type="NCBI Taxonomy" id="412755"/>
    <lineage>
        <taxon>unclassified sequences</taxon>
        <taxon>metagenomes</taxon>
        <taxon>ecological metagenomes</taxon>
    </lineage>
</organism>
<protein>
    <submittedName>
        <fullName evidence="1">Uncharacterized protein</fullName>
    </submittedName>
</protein>
<sequence length="47" mass="5429">ASTYAVSAIRDSSTSDNEMVLIDKERQWQYKHLLELQMNNNISNNSL</sequence>
<reference evidence="1" key="1">
    <citation type="journal article" date="2014" name="Front. Microbiol.">
        <title>High frequency of phylogenetically diverse reductive dehalogenase-homologous genes in deep subseafloor sedimentary metagenomes.</title>
        <authorList>
            <person name="Kawai M."/>
            <person name="Futagami T."/>
            <person name="Toyoda A."/>
            <person name="Takaki Y."/>
            <person name="Nishi S."/>
            <person name="Hori S."/>
            <person name="Arai W."/>
            <person name="Tsubouchi T."/>
            <person name="Morono Y."/>
            <person name="Uchiyama I."/>
            <person name="Ito T."/>
            <person name="Fujiyama A."/>
            <person name="Inagaki F."/>
            <person name="Takami H."/>
        </authorList>
    </citation>
    <scope>NUCLEOTIDE SEQUENCE</scope>
    <source>
        <strain evidence="1">Expedition CK06-06</strain>
    </source>
</reference>
<feature type="non-terminal residue" evidence="1">
    <location>
        <position position="1"/>
    </location>
</feature>
<name>X1TYQ1_9ZZZZ</name>
<gene>
    <name evidence="1" type="ORF">S12H4_31255</name>
</gene>
<evidence type="ECO:0000313" key="1">
    <source>
        <dbReference type="EMBL" id="GAI96466.1"/>
    </source>
</evidence>
<proteinExistence type="predicted"/>
<comment type="caution">
    <text evidence="1">The sequence shown here is derived from an EMBL/GenBank/DDBJ whole genome shotgun (WGS) entry which is preliminary data.</text>
</comment>
<accession>X1TYQ1</accession>
<dbReference type="AlphaFoldDB" id="X1TYQ1"/>